<feature type="compositionally biased region" description="Acidic residues" evidence="10">
    <location>
        <begin position="495"/>
        <end position="505"/>
    </location>
</feature>
<keyword evidence="13" id="KW-1185">Reference proteome</keyword>
<protein>
    <submittedName>
        <fullName evidence="12">Odorant receptor</fullName>
    </submittedName>
</protein>
<comment type="caution">
    <text evidence="12">The sequence shown here is derived from an EMBL/GenBank/DDBJ whole genome shotgun (WGS) entry which is preliminary data.</text>
</comment>
<reference evidence="12 13" key="1">
    <citation type="journal article" date="2015" name="Genome Biol. Evol.">
        <title>The genome of winter moth (Operophtera brumata) provides a genomic perspective on sexual dimorphism and phenology.</title>
        <authorList>
            <person name="Derks M.F."/>
            <person name="Smit S."/>
            <person name="Salis L."/>
            <person name="Schijlen E."/>
            <person name="Bossers A."/>
            <person name="Mateman C."/>
            <person name="Pijl A.S."/>
            <person name="de Ridder D."/>
            <person name="Groenen M.A."/>
            <person name="Visser M.E."/>
            <person name="Megens H.J."/>
        </authorList>
    </citation>
    <scope>NUCLEOTIDE SEQUENCE [LARGE SCALE GENOMIC DNA]</scope>
    <source>
        <strain evidence="12">WM2013NL</strain>
        <tissue evidence="12">Head and thorax</tissue>
    </source>
</reference>
<evidence type="ECO:0000256" key="11">
    <source>
        <dbReference type="SAM" id="Phobius"/>
    </source>
</evidence>
<feature type="transmembrane region" description="Helical" evidence="11">
    <location>
        <begin position="76"/>
        <end position="97"/>
    </location>
</feature>
<dbReference type="Proteomes" id="UP000037510">
    <property type="component" value="Unassembled WGS sequence"/>
</dbReference>
<keyword evidence="8 12" id="KW-0675">Receptor</keyword>
<evidence type="ECO:0000256" key="2">
    <source>
        <dbReference type="ARBA" id="ARBA00022475"/>
    </source>
</evidence>
<keyword evidence="4 11" id="KW-0812">Transmembrane</keyword>
<accession>A0A0L7KY63</accession>
<dbReference type="GO" id="GO:0005886">
    <property type="term" value="C:plasma membrane"/>
    <property type="evidence" value="ECO:0007669"/>
    <property type="project" value="UniProtKB-SubCell"/>
</dbReference>
<dbReference type="PANTHER" id="PTHR21137">
    <property type="entry name" value="ODORANT RECEPTOR"/>
    <property type="match status" value="1"/>
</dbReference>
<keyword evidence="5" id="KW-0552">Olfaction</keyword>
<evidence type="ECO:0000256" key="10">
    <source>
        <dbReference type="SAM" id="MobiDB-lite"/>
    </source>
</evidence>
<keyword evidence="9" id="KW-0807">Transducer</keyword>
<evidence type="ECO:0000313" key="12">
    <source>
        <dbReference type="EMBL" id="KOB68183.1"/>
    </source>
</evidence>
<feature type="transmembrane region" description="Helical" evidence="11">
    <location>
        <begin position="12"/>
        <end position="30"/>
    </location>
</feature>
<feature type="region of interest" description="Disordered" evidence="10">
    <location>
        <begin position="492"/>
        <end position="548"/>
    </location>
</feature>
<comment type="subcellular location">
    <subcellularLocation>
        <location evidence="1">Cell membrane</location>
        <topology evidence="1">Multi-pass membrane protein</topology>
    </subcellularLocation>
</comment>
<name>A0A0L7KY63_OPEBR</name>
<gene>
    <name evidence="12" type="ORF">OBRU01_14336</name>
</gene>
<evidence type="ECO:0000256" key="3">
    <source>
        <dbReference type="ARBA" id="ARBA00022606"/>
    </source>
</evidence>
<evidence type="ECO:0000313" key="13">
    <source>
        <dbReference type="Proteomes" id="UP000037510"/>
    </source>
</evidence>
<evidence type="ECO:0000256" key="9">
    <source>
        <dbReference type="ARBA" id="ARBA00023224"/>
    </source>
</evidence>
<evidence type="ECO:0000256" key="5">
    <source>
        <dbReference type="ARBA" id="ARBA00022725"/>
    </source>
</evidence>
<keyword evidence="3" id="KW-0716">Sensory transduction</keyword>
<dbReference type="EMBL" id="JTDY01004417">
    <property type="protein sequence ID" value="KOB68183.1"/>
    <property type="molecule type" value="Genomic_DNA"/>
</dbReference>
<keyword evidence="7 11" id="KW-0472">Membrane</keyword>
<dbReference type="Pfam" id="PF02949">
    <property type="entry name" value="7tm_6"/>
    <property type="match status" value="1"/>
</dbReference>
<proteinExistence type="predicted"/>
<keyword evidence="6 11" id="KW-1133">Transmembrane helix</keyword>
<evidence type="ECO:0000256" key="8">
    <source>
        <dbReference type="ARBA" id="ARBA00023170"/>
    </source>
</evidence>
<dbReference type="GO" id="GO:0007165">
    <property type="term" value="P:signal transduction"/>
    <property type="evidence" value="ECO:0007669"/>
    <property type="project" value="UniProtKB-KW"/>
</dbReference>
<feature type="transmembrane region" description="Helical" evidence="11">
    <location>
        <begin position="42"/>
        <end position="64"/>
    </location>
</feature>
<dbReference type="AlphaFoldDB" id="A0A0L7KY63"/>
<feature type="transmembrane region" description="Helical" evidence="11">
    <location>
        <begin position="133"/>
        <end position="155"/>
    </location>
</feature>
<evidence type="ECO:0000256" key="7">
    <source>
        <dbReference type="ARBA" id="ARBA00023136"/>
    </source>
</evidence>
<dbReference type="GO" id="GO:0005549">
    <property type="term" value="F:odorant binding"/>
    <property type="evidence" value="ECO:0007669"/>
    <property type="project" value="InterPro"/>
</dbReference>
<dbReference type="PANTHER" id="PTHR21137:SF35">
    <property type="entry name" value="ODORANT RECEPTOR 19A-RELATED"/>
    <property type="match status" value="1"/>
</dbReference>
<evidence type="ECO:0000256" key="6">
    <source>
        <dbReference type="ARBA" id="ARBA00022989"/>
    </source>
</evidence>
<sequence>MSDAVVSRPRRYFIFHFLLLRFLGLGWWHQPEEGDTRNFPGWYLYYSIVTQTVWVAGFVGLETIDPFVGEKEMDRFMFSLSFVITHNLTIIKLYLFIFKNKEIQETVRTLQLDLYDYYQNNKMNRTTIKITRIFTVMFILFGWITIGNSNVYGAIQDFHWKALVKNLNDTSHRPVRNLPQPIYIPWNYQEDKSFIPTFILETTGLLWTGHIVMTIDTFIGSVILHMSSQFAILGEALVTAYDRTMAQLRVGADNCENINEDNTFLLDETDENNERIVRAFYTDKQIESALETTLRSCFCQHQVLIGPVRNLPQPIYIPWNYQEDKSFIPTFILETTGLLWTGHIVMTIDTFIGSVILHMSSQFAILGEALVTAYDRTMAQLRVGADNCENINKDNTFLLDETDENNERIVRAFYTDKQIESALETTLRSCFCQHQVLIGSCIRRSDAVQMGADAAAPPSSLADDDDASATPSEVECCRVRLYGQRLLSGCNLTEQGDDESGEEGEASASAPRDPPADPNDEFNFANYDEEGPSMYKSHAHGTLSLLRA</sequence>
<dbReference type="InterPro" id="IPR004117">
    <property type="entry name" value="7tm6_olfct_rcpt"/>
</dbReference>
<organism evidence="12 13">
    <name type="scientific">Operophtera brumata</name>
    <name type="common">Winter moth</name>
    <name type="synonym">Phalaena brumata</name>
    <dbReference type="NCBI Taxonomy" id="104452"/>
    <lineage>
        <taxon>Eukaryota</taxon>
        <taxon>Metazoa</taxon>
        <taxon>Ecdysozoa</taxon>
        <taxon>Arthropoda</taxon>
        <taxon>Hexapoda</taxon>
        <taxon>Insecta</taxon>
        <taxon>Pterygota</taxon>
        <taxon>Neoptera</taxon>
        <taxon>Endopterygota</taxon>
        <taxon>Lepidoptera</taxon>
        <taxon>Glossata</taxon>
        <taxon>Ditrysia</taxon>
        <taxon>Geometroidea</taxon>
        <taxon>Geometridae</taxon>
        <taxon>Larentiinae</taxon>
        <taxon>Operophtera</taxon>
    </lineage>
</organism>
<evidence type="ECO:0000256" key="4">
    <source>
        <dbReference type="ARBA" id="ARBA00022692"/>
    </source>
</evidence>
<evidence type="ECO:0000256" key="1">
    <source>
        <dbReference type="ARBA" id="ARBA00004651"/>
    </source>
</evidence>
<keyword evidence="2" id="KW-1003">Cell membrane</keyword>
<dbReference type="GO" id="GO:0004984">
    <property type="term" value="F:olfactory receptor activity"/>
    <property type="evidence" value="ECO:0007669"/>
    <property type="project" value="InterPro"/>
</dbReference>